<keyword evidence="3" id="KW-0808">Transferase</keyword>
<organism evidence="17">
    <name type="scientific">Rhizophora mucronata</name>
    <name type="common">Asiatic mangrove</name>
    <dbReference type="NCBI Taxonomy" id="61149"/>
    <lineage>
        <taxon>Eukaryota</taxon>
        <taxon>Viridiplantae</taxon>
        <taxon>Streptophyta</taxon>
        <taxon>Embryophyta</taxon>
        <taxon>Tracheophyta</taxon>
        <taxon>Spermatophyta</taxon>
        <taxon>Magnoliopsida</taxon>
        <taxon>eudicotyledons</taxon>
        <taxon>Gunneridae</taxon>
        <taxon>Pentapetalae</taxon>
        <taxon>rosids</taxon>
        <taxon>fabids</taxon>
        <taxon>Malpighiales</taxon>
        <taxon>Rhizophoraceae</taxon>
        <taxon>Rhizophora</taxon>
    </lineage>
</organism>
<evidence type="ECO:0000256" key="15">
    <source>
        <dbReference type="SAM" id="SignalP"/>
    </source>
</evidence>
<keyword evidence="8 12" id="KW-0067">ATP-binding</keyword>
<evidence type="ECO:0000256" key="13">
    <source>
        <dbReference type="SAM" id="MobiDB-lite"/>
    </source>
</evidence>
<keyword evidence="4 14" id="KW-0812">Transmembrane</keyword>
<keyword evidence="7" id="KW-0418">Kinase</keyword>
<evidence type="ECO:0000259" key="16">
    <source>
        <dbReference type="PROSITE" id="PS50011"/>
    </source>
</evidence>
<reference evidence="17" key="1">
    <citation type="submission" date="2018-02" db="EMBL/GenBank/DDBJ databases">
        <title>Rhizophora mucronata_Transcriptome.</title>
        <authorList>
            <person name="Meera S.P."/>
            <person name="Sreeshan A."/>
            <person name="Augustine A."/>
        </authorList>
    </citation>
    <scope>NUCLEOTIDE SEQUENCE</scope>
    <source>
        <tissue evidence="17">Leaf</tissue>
    </source>
</reference>
<keyword evidence="11" id="KW-0325">Glycoprotein</keyword>
<proteinExistence type="predicted"/>
<keyword evidence="5 15" id="KW-0732">Signal</keyword>
<protein>
    <submittedName>
        <fullName evidence="17">Uncharacterized protein MANES_01G102100</fullName>
    </submittedName>
</protein>
<dbReference type="Gene3D" id="1.10.510.10">
    <property type="entry name" value="Transferase(Phosphotransferase) domain 1"/>
    <property type="match status" value="1"/>
</dbReference>
<feature type="domain" description="Protein kinase" evidence="16">
    <location>
        <begin position="530"/>
        <end position="805"/>
    </location>
</feature>
<dbReference type="FunFam" id="2.60.120.430:FF:000003">
    <property type="entry name" value="FERONIA receptor-like kinase"/>
    <property type="match status" value="1"/>
</dbReference>
<dbReference type="Pfam" id="PF07714">
    <property type="entry name" value="PK_Tyr_Ser-Thr"/>
    <property type="match status" value="1"/>
</dbReference>
<dbReference type="GO" id="GO:0005524">
    <property type="term" value="F:ATP binding"/>
    <property type="evidence" value="ECO:0007669"/>
    <property type="project" value="UniProtKB-UniRule"/>
</dbReference>
<keyword evidence="2" id="KW-0723">Serine/threonine-protein kinase</keyword>
<evidence type="ECO:0000256" key="12">
    <source>
        <dbReference type="PROSITE-ProRule" id="PRU10141"/>
    </source>
</evidence>
<dbReference type="GO" id="GO:0004714">
    <property type="term" value="F:transmembrane receptor protein tyrosine kinase activity"/>
    <property type="evidence" value="ECO:0007669"/>
    <property type="project" value="InterPro"/>
</dbReference>
<dbReference type="Pfam" id="PF12819">
    <property type="entry name" value="Malectin_like"/>
    <property type="match status" value="1"/>
</dbReference>
<evidence type="ECO:0000256" key="3">
    <source>
        <dbReference type="ARBA" id="ARBA00022679"/>
    </source>
</evidence>
<evidence type="ECO:0000256" key="4">
    <source>
        <dbReference type="ARBA" id="ARBA00022692"/>
    </source>
</evidence>
<keyword evidence="9 14" id="KW-1133">Transmembrane helix</keyword>
<evidence type="ECO:0000256" key="10">
    <source>
        <dbReference type="ARBA" id="ARBA00023136"/>
    </source>
</evidence>
<evidence type="ECO:0000256" key="6">
    <source>
        <dbReference type="ARBA" id="ARBA00022741"/>
    </source>
</evidence>
<keyword evidence="10 14" id="KW-0472">Membrane</keyword>
<dbReference type="GO" id="GO:0010038">
    <property type="term" value="P:response to metal ion"/>
    <property type="evidence" value="ECO:0007669"/>
    <property type="project" value="UniProtKB-ARBA"/>
</dbReference>
<dbReference type="PANTHER" id="PTHR34590">
    <property type="entry name" value="OS03G0124300 PROTEIN-RELATED"/>
    <property type="match status" value="1"/>
</dbReference>
<evidence type="ECO:0000256" key="11">
    <source>
        <dbReference type="ARBA" id="ARBA00023180"/>
    </source>
</evidence>
<evidence type="ECO:0000256" key="7">
    <source>
        <dbReference type="ARBA" id="ARBA00022777"/>
    </source>
</evidence>
<dbReference type="AlphaFoldDB" id="A0A2P2MH32"/>
<accession>A0A2P2MH32</accession>
<dbReference type="InterPro" id="IPR011009">
    <property type="entry name" value="Kinase-like_dom_sf"/>
</dbReference>
<feature type="signal peptide" evidence="15">
    <location>
        <begin position="1"/>
        <end position="30"/>
    </location>
</feature>
<dbReference type="GO" id="GO:0004674">
    <property type="term" value="F:protein serine/threonine kinase activity"/>
    <property type="evidence" value="ECO:0007669"/>
    <property type="project" value="UniProtKB-KW"/>
</dbReference>
<dbReference type="PROSITE" id="PS50011">
    <property type="entry name" value="PROTEIN_KINASE_DOM"/>
    <property type="match status" value="1"/>
</dbReference>
<sequence>MAKVCFSMSLSSRRRLFLAYLLHLLHAVAAAKKSPAYTPTDLILLNCGTNSRTTSLDGRSWDGDERSKFLASSTPQASGSALAAEQENSILNVPYMTARVIHSAVSYTFRVLPGPKFLRLYFYPATYFNLSGSKSFFSLTANNYKLLSNFSAYLRVSAMEPSFVKEFIIPVTDSQMLNVTFLPSPGSFAFINGIEIVSMPNDLYGSSKGELPTYVGVDHSFYLENSLALENLYRLNVGGGVVSVLEDTGMYRTWLQDSDYIFAQQSGTAAVGHDKIVYTNSTPAYTAPQLVYGTMRSMGPHPEINKNYNLTWNFSVDAGFTYLVRLHFCETRKEVTSEGEIEFFIFINNQTAEDDADVIHWSGNRSTPVYKDYVVWVPEGISILWLALAPNLPLSSPYADAFLNGLEIFKLNKSDGSLAGRNPHPLSNSPPMGVATMPISSKSESNRITIVTSVVGSVSAIIVLSLVFYLYALRQKRQTNNCDKREAKSSWIHFSYPSKSFATSVWRLPSNSNLCRRFSIFEIEVATCRFDDEYVIGSGGFGNVYKGYIDEGVTPVAIKRLHSSSGQGVREFRTEIKMLSSLCHVNLVALIGYCDDQGEMILVYEYMSRGTLRDHLYKTQNPPLPWKRRLEICIGSARGLQYLHTGTRHTIIHRDVKSTNILLGENWMAKVSDFGLSRAGPTSDSQTHVSTVVRGSIGYVDPDYFRRKQLTEKSDVYSFGVVLFEVLCARPAVMQGLPREQVSLADWARNCHLRGFLDRIMDPYLRGQIAPLCLKRFGEIAYGCVSDQAAQRPAITDVVWGLEFALQLQEAAETNINRKVIADLRVSVDQESPLLLQHREGVIIATDDDDPFSGSGVQMSDSRSTVSSSEIVTARQEANELRSKVLSLEIRNLES</sequence>
<feature type="transmembrane region" description="Helical" evidence="14">
    <location>
        <begin position="448"/>
        <end position="471"/>
    </location>
</feature>
<comment type="subcellular location">
    <subcellularLocation>
        <location evidence="1">Membrane</location>
        <topology evidence="1">Single-pass type I membrane protein</topology>
    </subcellularLocation>
</comment>
<evidence type="ECO:0000313" key="17">
    <source>
        <dbReference type="EMBL" id="MBX29477.1"/>
    </source>
</evidence>
<evidence type="ECO:0000256" key="9">
    <source>
        <dbReference type="ARBA" id="ARBA00022989"/>
    </source>
</evidence>
<feature type="chain" id="PRO_5015166563" evidence="15">
    <location>
        <begin position="31"/>
        <end position="895"/>
    </location>
</feature>
<dbReference type="InterPro" id="IPR017441">
    <property type="entry name" value="Protein_kinase_ATP_BS"/>
</dbReference>
<keyword evidence="6 12" id="KW-0547">Nucleotide-binding</keyword>
<dbReference type="InterPro" id="IPR024788">
    <property type="entry name" value="Malectin-like_Carb-bd_dom"/>
</dbReference>
<evidence type="ECO:0000256" key="14">
    <source>
        <dbReference type="SAM" id="Phobius"/>
    </source>
</evidence>
<feature type="compositionally biased region" description="Polar residues" evidence="13">
    <location>
        <begin position="855"/>
        <end position="871"/>
    </location>
</feature>
<evidence type="ECO:0000256" key="8">
    <source>
        <dbReference type="ARBA" id="ARBA00022840"/>
    </source>
</evidence>
<dbReference type="InterPro" id="IPR045272">
    <property type="entry name" value="ANXUR1/2-like"/>
</dbReference>
<name>A0A2P2MH32_RHIMU</name>
<dbReference type="CDD" id="cd14066">
    <property type="entry name" value="STKc_IRAK"/>
    <property type="match status" value="1"/>
</dbReference>
<dbReference type="InterPro" id="IPR000719">
    <property type="entry name" value="Prot_kinase_dom"/>
</dbReference>
<dbReference type="Gene3D" id="3.30.200.20">
    <property type="entry name" value="Phosphorylase Kinase, domain 1"/>
    <property type="match status" value="1"/>
</dbReference>
<dbReference type="FunFam" id="2.60.120.430:FF:000007">
    <property type="entry name" value="FERONIA receptor-like kinase"/>
    <property type="match status" value="1"/>
</dbReference>
<dbReference type="Gene3D" id="2.60.120.430">
    <property type="entry name" value="Galactose-binding lectin"/>
    <property type="match status" value="2"/>
</dbReference>
<dbReference type="InterPro" id="IPR008271">
    <property type="entry name" value="Ser/Thr_kinase_AS"/>
</dbReference>
<feature type="region of interest" description="Disordered" evidence="13">
    <location>
        <begin position="850"/>
        <end position="871"/>
    </location>
</feature>
<evidence type="ECO:0000256" key="1">
    <source>
        <dbReference type="ARBA" id="ARBA00004479"/>
    </source>
</evidence>
<dbReference type="FunFam" id="3.30.200.20:FF:000039">
    <property type="entry name" value="receptor-like protein kinase FERONIA"/>
    <property type="match status" value="1"/>
</dbReference>
<dbReference type="GO" id="GO:0016020">
    <property type="term" value="C:membrane"/>
    <property type="evidence" value="ECO:0007669"/>
    <property type="project" value="UniProtKB-SubCell"/>
</dbReference>
<dbReference type="PROSITE" id="PS00107">
    <property type="entry name" value="PROTEIN_KINASE_ATP"/>
    <property type="match status" value="1"/>
</dbReference>
<dbReference type="PROSITE" id="PS00108">
    <property type="entry name" value="PROTEIN_KINASE_ST"/>
    <property type="match status" value="1"/>
</dbReference>
<dbReference type="FunFam" id="1.10.510.10:FF:000252">
    <property type="entry name" value="Receptor-like protein kinase FERONIA"/>
    <property type="match status" value="1"/>
</dbReference>
<evidence type="ECO:0000256" key="5">
    <source>
        <dbReference type="ARBA" id="ARBA00022729"/>
    </source>
</evidence>
<dbReference type="InterPro" id="IPR001245">
    <property type="entry name" value="Ser-Thr/Tyr_kinase_cat_dom"/>
</dbReference>
<evidence type="ECO:0000256" key="2">
    <source>
        <dbReference type="ARBA" id="ARBA00022527"/>
    </source>
</evidence>
<dbReference type="SMART" id="SM00220">
    <property type="entry name" value="S_TKc"/>
    <property type="match status" value="1"/>
</dbReference>
<dbReference type="SUPFAM" id="SSF56112">
    <property type="entry name" value="Protein kinase-like (PK-like)"/>
    <property type="match status" value="1"/>
</dbReference>
<feature type="binding site" evidence="12">
    <location>
        <position position="559"/>
    </location>
    <ligand>
        <name>ATP</name>
        <dbReference type="ChEBI" id="CHEBI:30616"/>
    </ligand>
</feature>
<dbReference type="PANTHER" id="PTHR34590:SF5">
    <property type="entry name" value="OS04G0586500 PROTEIN"/>
    <property type="match status" value="1"/>
</dbReference>
<dbReference type="EMBL" id="GGEC01048993">
    <property type="protein sequence ID" value="MBX29477.1"/>
    <property type="molecule type" value="Transcribed_RNA"/>
</dbReference>